<evidence type="ECO:0000256" key="4">
    <source>
        <dbReference type="ARBA" id="ARBA00022737"/>
    </source>
</evidence>
<dbReference type="InterPro" id="IPR001680">
    <property type="entry name" value="WD40_rpt"/>
</dbReference>
<evidence type="ECO:0000256" key="5">
    <source>
        <dbReference type="ARBA" id="ARBA00023242"/>
    </source>
</evidence>
<dbReference type="EMBL" id="CVRI01000066">
    <property type="protein sequence ID" value="CRL05997.1"/>
    <property type="molecule type" value="Genomic_DNA"/>
</dbReference>
<proteinExistence type="inferred from homology"/>
<dbReference type="AlphaFoldDB" id="A0A1J1J0L5"/>
<name>A0A1J1J0L5_9DIPT</name>
<dbReference type="HAMAP" id="MF_03056">
    <property type="entry name" value="TRM82"/>
    <property type="match status" value="1"/>
</dbReference>
<organism evidence="10 11">
    <name type="scientific">Clunio marinus</name>
    <dbReference type="NCBI Taxonomy" id="568069"/>
    <lineage>
        <taxon>Eukaryota</taxon>
        <taxon>Metazoa</taxon>
        <taxon>Ecdysozoa</taxon>
        <taxon>Arthropoda</taxon>
        <taxon>Hexapoda</taxon>
        <taxon>Insecta</taxon>
        <taxon>Pterygota</taxon>
        <taxon>Neoptera</taxon>
        <taxon>Endopterygota</taxon>
        <taxon>Diptera</taxon>
        <taxon>Nematocera</taxon>
        <taxon>Chironomoidea</taxon>
        <taxon>Chironomidae</taxon>
        <taxon>Clunio</taxon>
    </lineage>
</organism>
<dbReference type="InterPro" id="IPR015943">
    <property type="entry name" value="WD40/YVTN_repeat-like_dom_sf"/>
</dbReference>
<keyword evidence="11" id="KW-1185">Reference proteome</keyword>
<comment type="subcellular location">
    <subcellularLocation>
        <location evidence="1 8">Nucleus</location>
    </subcellularLocation>
</comment>
<dbReference type="Pfam" id="PF00400">
    <property type="entry name" value="WD40"/>
    <property type="match status" value="1"/>
</dbReference>
<dbReference type="STRING" id="568069.A0A1J1J0L5"/>
<comment type="function">
    <text evidence="6">Required for the Mettl1-dependent formation of N(7)-methylguanine at position 46 (m7G46) in tRNA. In the Mettl1-wuho methyltransferase complex, it is required to stabilize and induce conformational changes of the catalytic subunit. Required for binding of nanos mRNA and repression of translation by the mei-P26-bgcn-bam-sxl complex. May cooperate with mei-P26 and nanos to derepress the BMP signaling pathway. May cooperate with mei-P26 to suppress expression of a subset of microRNAs. May cooperate with mei-P26 to regulate bam expression levels in germline cells during gametogenesis. Required to promote mitosis to meiosis transition during gametogenesis. May regulate germline cell division in part by regulating ribosome biogenesis.</text>
</comment>
<dbReference type="SMART" id="SM00320">
    <property type="entry name" value="WD40"/>
    <property type="match status" value="2"/>
</dbReference>
<dbReference type="PROSITE" id="PS50082">
    <property type="entry name" value="WD_REPEATS_2"/>
    <property type="match status" value="1"/>
</dbReference>
<dbReference type="GO" id="GO:0106004">
    <property type="term" value="P:tRNA (guanine-N7)-methylation"/>
    <property type="evidence" value="ECO:0007669"/>
    <property type="project" value="UniProtKB-UniRule"/>
</dbReference>
<evidence type="ECO:0000256" key="7">
    <source>
        <dbReference type="ARBA" id="ARBA00093542"/>
    </source>
</evidence>
<dbReference type="PANTHER" id="PTHR16288">
    <property type="entry name" value="WD40 REPEAT PROTEIN 4"/>
    <property type="match status" value="1"/>
</dbReference>
<evidence type="ECO:0000256" key="3">
    <source>
        <dbReference type="ARBA" id="ARBA00022694"/>
    </source>
</evidence>
<reference evidence="10 11" key="1">
    <citation type="submission" date="2015-04" db="EMBL/GenBank/DDBJ databases">
        <authorList>
            <person name="Syromyatnikov M.Y."/>
            <person name="Popov V.N."/>
        </authorList>
    </citation>
    <scope>NUCLEOTIDE SEQUENCE [LARGE SCALE GENOMIC DNA]</scope>
</reference>
<dbReference type="InterPro" id="IPR036322">
    <property type="entry name" value="WD40_repeat_dom_sf"/>
</dbReference>
<evidence type="ECO:0000313" key="11">
    <source>
        <dbReference type="Proteomes" id="UP000183832"/>
    </source>
</evidence>
<dbReference type="GO" id="GO:0043527">
    <property type="term" value="C:tRNA methyltransferase complex"/>
    <property type="evidence" value="ECO:0007669"/>
    <property type="project" value="TreeGrafter"/>
</dbReference>
<evidence type="ECO:0000256" key="1">
    <source>
        <dbReference type="ARBA" id="ARBA00004123"/>
    </source>
</evidence>
<comment type="subunit">
    <text evidence="7">Forms a heterodimer with the catalytic subunit Mettl1. Interacts with mei-P26 and weakly interacts with bgcn; required for the function or formation of the mei-P26-bgcn-bam-sxl complex. Interacts with nanos; may be involved in mei-P26-dependent derepression of the BMP signaling pathway. Interacts with Myc; the interaction may be mediated by mei-P26 and may be involved in the regulation of ribosome biogenesis.</text>
</comment>
<dbReference type="OrthoDB" id="371245at2759"/>
<dbReference type="InterPro" id="IPR028884">
    <property type="entry name" value="Trm82"/>
</dbReference>
<gene>
    <name evidence="10" type="ORF">CLUMA_CG019017</name>
</gene>
<sequence length="381" mass="44841">MEFYKNYLVFTSDYKKKFHFLSIENVKDNWTFDIDWSFVLNPKKPKMFLESNNEEIENKADLEAEKESEEIINNFTLSENKELLAFTSSDKSLFLCKIDNDKTVTILSRRVFMRASSILRFSCCGKYLFLADKTGDTFVYSCDDEGDEYLSSGKWIFGHISQILDLQIAPDFSCIVTSDRDEKIRVTNYPDTHEIEAFCLGHKEFVSSLTFLKKDNIMMSASGDKTLRTWDYRKGKELQKIEFPFVPITIYSSSIREGFGLIAMSSDDNKIYIYEYKFESSEYINLSCIGENLYPNEFDFNIHDNKVFVKYLKNEHLQIDIFDMDNKLFQPFCNVSETFKDDVEGKIFKPFDVSLLFKKKYDNVKPFINRKRARIESQIRK</sequence>
<dbReference type="GO" id="GO:0005634">
    <property type="term" value="C:nucleus"/>
    <property type="evidence" value="ECO:0007669"/>
    <property type="project" value="UniProtKB-SubCell"/>
</dbReference>
<dbReference type="Gene3D" id="2.130.10.10">
    <property type="entry name" value="YVTN repeat-like/Quinoprotein amine dehydrogenase"/>
    <property type="match status" value="1"/>
</dbReference>
<comment type="pathway">
    <text evidence="8">tRNA modification; N(7)-methylguanine-tRNA biosynthesis.</text>
</comment>
<protein>
    <submittedName>
        <fullName evidence="10">CLUMA_CG019017, isoform A</fullName>
    </submittedName>
</protein>
<comment type="function">
    <text evidence="8">Required for the formation of N(7)-methylguanine at position 46 (m7G46) in tRNA. In the complex, it is required to stabilize and induce conformational changes of the catalytic subunit.</text>
</comment>
<keyword evidence="3 8" id="KW-0819">tRNA processing</keyword>
<comment type="similarity">
    <text evidence="8">Belongs to the WD repeat TRM82 family.</text>
</comment>
<dbReference type="PANTHER" id="PTHR16288:SF0">
    <property type="entry name" value="TRNA (GUANINE-N(7)-)-METHYLTRANSFERASE NON-CATALYTIC SUBUNIT WDR4"/>
    <property type="match status" value="1"/>
</dbReference>
<keyword evidence="5 8" id="KW-0539">Nucleus</keyword>
<evidence type="ECO:0000256" key="2">
    <source>
        <dbReference type="ARBA" id="ARBA00022574"/>
    </source>
</evidence>
<dbReference type="PROSITE" id="PS50294">
    <property type="entry name" value="WD_REPEATS_REGION"/>
    <property type="match status" value="1"/>
</dbReference>
<evidence type="ECO:0000313" key="10">
    <source>
        <dbReference type="EMBL" id="CRL05997.1"/>
    </source>
</evidence>
<dbReference type="SUPFAM" id="SSF50978">
    <property type="entry name" value="WD40 repeat-like"/>
    <property type="match status" value="1"/>
</dbReference>
<evidence type="ECO:0000256" key="6">
    <source>
        <dbReference type="ARBA" id="ARBA00093337"/>
    </source>
</evidence>
<keyword evidence="4 8" id="KW-0677">Repeat</keyword>
<evidence type="ECO:0000256" key="8">
    <source>
        <dbReference type="HAMAP-Rule" id="MF_03056"/>
    </source>
</evidence>
<dbReference type="Proteomes" id="UP000183832">
    <property type="component" value="Unassembled WGS sequence"/>
</dbReference>
<dbReference type="GO" id="GO:0005829">
    <property type="term" value="C:cytosol"/>
    <property type="evidence" value="ECO:0007669"/>
    <property type="project" value="TreeGrafter"/>
</dbReference>
<feature type="repeat" description="WD" evidence="9">
    <location>
        <begin position="199"/>
        <end position="240"/>
    </location>
</feature>
<accession>A0A1J1J0L5</accession>
<keyword evidence="2 8" id="KW-0853">WD repeat</keyword>
<dbReference type="UniPathway" id="UPA00989"/>
<evidence type="ECO:0000256" key="9">
    <source>
        <dbReference type="PROSITE-ProRule" id="PRU00221"/>
    </source>
</evidence>